<keyword evidence="2" id="KW-1133">Transmembrane helix</keyword>
<gene>
    <name evidence="3" type="ORF">QFZ36_001343</name>
</gene>
<evidence type="ECO:0000256" key="2">
    <source>
        <dbReference type="SAM" id="Phobius"/>
    </source>
</evidence>
<sequence length="168" mass="18412">METGQAAGRLVIDRPYFYATGMERTVHAYTKDEWGIGGSQPTGNYSVHTATGLVIVTILLTVPALGAPFMLIIGAISLNVIFALFGLVATVLFTGGWLLAINNLRREWRASRQRKARGLPKPRFALTDDQARTWFEANPSAIAITRKNFPDSTRPFPGEDPYDAAPGF</sequence>
<keyword evidence="2" id="KW-0812">Transmembrane</keyword>
<comment type="caution">
    <text evidence="3">The sequence shown here is derived from an EMBL/GenBank/DDBJ whole genome shotgun (WGS) entry which is preliminary data.</text>
</comment>
<organism evidence="3 4">
    <name type="scientific">Pseudarthrobacter siccitolerans</name>
    <dbReference type="NCBI Taxonomy" id="861266"/>
    <lineage>
        <taxon>Bacteria</taxon>
        <taxon>Bacillati</taxon>
        <taxon>Actinomycetota</taxon>
        <taxon>Actinomycetes</taxon>
        <taxon>Micrococcales</taxon>
        <taxon>Micrococcaceae</taxon>
        <taxon>Pseudarthrobacter</taxon>
    </lineage>
</organism>
<proteinExistence type="predicted"/>
<dbReference type="Proteomes" id="UP001236806">
    <property type="component" value="Unassembled WGS sequence"/>
</dbReference>
<accession>A0ABU0PIL3</accession>
<feature type="transmembrane region" description="Helical" evidence="2">
    <location>
        <begin position="82"/>
        <end position="104"/>
    </location>
</feature>
<keyword evidence="2" id="KW-0472">Membrane</keyword>
<evidence type="ECO:0000313" key="3">
    <source>
        <dbReference type="EMBL" id="MDQ0673782.1"/>
    </source>
</evidence>
<feature type="transmembrane region" description="Helical" evidence="2">
    <location>
        <begin position="53"/>
        <end position="76"/>
    </location>
</feature>
<dbReference type="EMBL" id="JAUSXB010000001">
    <property type="protein sequence ID" value="MDQ0673782.1"/>
    <property type="molecule type" value="Genomic_DNA"/>
</dbReference>
<feature type="region of interest" description="Disordered" evidence="1">
    <location>
        <begin position="147"/>
        <end position="168"/>
    </location>
</feature>
<keyword evidence="4" id="KW-1185">Reference proteome</keyword>
<protein>
    <submittedName>
        <fullName evidence="3">Uncharacterized protein</fullName>
    </submittedName>
</protein>
<evidence type="ECO:0000256" key="1">
    <source>
        <dbReference type="SAM" id="MobiDB-lite"/>
    </source>
</evidence>
<reference evidence="3 4" key="1">
    <citation type="submission" date="2023-07" db="EMBL/GenBank/DDBJ databases">
        <title>Comparative genomics of wheat-associated soil bacteria to identify genetic determinants of phenazine resistance.</title>
        <authorList>
            <person name="Mouncey N."/>
        </authorList>
    </citation>
    <scope>NUCLEOTIDE SEQUENCE [LARGE SCALE GENOMIC DNA]</scope>
    <source>
        <strain evidence="3 4">W1I3</strain>
    </source>
</reference>
<name>A0ABU0PIL3_9MICC</name>
<evidence type="ECO:0000313" key="4">
    <source>
        <dbReference type="Proteomes" id="UP001236806"/>
    </source>
</evidence>